<evidence type="ECO:0000313" key="4">
    <source>
        <dbReference type="RefSeq" id="XP_015183892.1"/>
    </source>
</evidence>
<name>A0ABM1IUK5_POLDO</name>
<dbReference type="CDD" id="cd17736">
    <property type="entry name" value="BRCT_microcephalin_rpt2"/>
    <property type="match status" value="1"/>
</dbReference>
<feature type="domain" description="BRCT" evidence="2">
    <location>
        <begin position="787"/>
        <end position="868"/>
    </location>
</feature>
<dbReference type="Pfam" id="PF00533">
    <property type="entry name" value="BRCT"/>
    <property type="match status" value="1"/>
</dbReference>
<reference evidence="4" key="1">
    <citation type="submission" date="2025-08" db="UniProtKB">
        <authorList>
            <consortium name="RefSeq"/>
        </authorList>
    </citation>
    <scope>IDENTIFICATION</scope>
    <source>
        <tissue evidence="4">Whole body</tissue>
    </source>
</reference>
<dbReference type="PANTHER" id="PTHR14625">
    <property type="entry name" value="MICROCEPHALIN"/>
    <property type="match status" value="1"/>
</dbReference>
<gene>
    <name evidence="4" type="primary">LOC107070321</name>
</gene>
<dbReference type="SMART" id="SM00292">
    <property type="entry name" value="BRCT"/>
    <property type="match status" value="2"/>
</dbReference>
<dbReference type="CDD" id="cd17751">
    <property type="entry name" value="BRCT_microcephalin_rpt3"/>
    <property type="match status" value="1"/>
</dbReference>
<feature type="region of interest" description="Disordered" evidence="1">
    <location>
        <begin position="59"/>
        <end position="85"/>
    </location>
</feature>
<evidence type="ECO:0000313" key="3">
    <source>
        <dbReference type="Proteomes" id="UP000694924"/>
    </source>
</evidence>
<dbReference type="Gene3D" id="3.40.50.10190">
    <property type="entry name" value="BRCT domain"/>
    <property type="match status" value="2"/>
</dbReference>
<accession>A0ABM1IUK5</accession>
<dbReference type="InterPro" id="IPR022047">
    <property type="entry name" value="Microcephalin-like"/>
</dbReference>
<sequence>MSSSKRKTIEINSNEESSPKNRRSSLAVNLSFTNFTDSGNGSLRKTHIKSNESSVQIQPYYDLSKSNKESDKKKQSNKSFVNKSTVNKTNNVSSCKDQLLKDVSVRVIDIKHIKQTDKSFQQLRDAILTKTREIFNKQDECAIKTTLVLENHNNQLLNTYSKNIENQQQPLRDGITNLQTNTQNDMISIFSTPVKNCNDNESIDKSTKKSKRRLFMHNDINYPQIVETAMKENHDAENNLRQLSPRNVNYKISPIITGSNRRYHGKLSLKYLSKNRTKCDTEDLSQKTVPSLSSILSNEIESLDAPILCSTFNEELGGNSNKFIEEHNINNERRKKSATVVSMELTTVQSHSMKHYNTCNEKVDPINAINSNQNSNKKESEIQKTKEKVNQTNSISNKESIMNQKTILITSDILLQSGQFITDKNESIKSTVNNENNVEELDSSLHVNTSKDNANEQENITEVRESLQVNTSLNSTYKHMQCDNKKQSKQENTERSEKHSRCNNEITNENNDSSNYIQCTPYNECQSNFPKSLSQIDTVIHNTKVKDSSKVIDKSNVKKIDEITLNPKTEPCGCKIHTTILCTKPCKNILRSTVILDDSPFIASNKLKCNEVIIDESLSQQVTCKDKIKYNSLKNTNVIPPKIKKKKLLPLCEESRLSFTPVEKSLTPTPSTTKKKKQFKKKKTMKQNLWTKFCNVSNDVETSNNDLSENNISFDLKKKKGRKKPRKVVSKKIVTKKMVDSDILRKLEDMHKRSNQKTENIKGDNSMNEFQIKEGSSHRPFHKSPKIVIVITGFSRGDKSLIKNIVKTLGMARIEQNVTRRTTHVVSTGVRTINLLHGIIRGCWLVKLEWILKSLENNEWLNPEEFEMMHYSKAVKENRKDRELFGMAYVPDLFATSGFLHVENGTTPPAQVLKELIKAAGGRITEYPQAAKIIIGANGIKESWILDSITTGVLQSTAQYQRK</sequence>
<dbReference type="PANTHER" id="PTHR14625:SF3">
    <property type="entry name" value="MICROCEPHALIN"/>
    <property type="match status" value="1"/>
</dbReference>
<evidence type="ECO:0000256" key="1">
    <source>
        <dbReference type="SAM" id="MobiDB-lite"/>
    </source>
</evidence>
<dbReference type="RefSeq" id="XP_015183892.1">
    <property type="nucleotide sequence ID" value="XM_015328406.1"/>
</dbReference>
<feature type="compositionally biased region" description="Basic and acidic residues" evidence="1">
    <location>
        <begin position="65"/>
        <end position="74"/>
    </location>
</feature>
<dbReference type="GeneID" id="107070321"/>
<dbReference type="InterPro" id="IPR001357">
    <property type="entry name" value="BRCT_dom"/>
</dbReference>
<feature type="region of interest" description="Disordered" evidence="1">
    <location>
        <begin position="366"/>
        <end position="397"/>
    </location>
</feature>
<dbReference type="PROSITE" id="PS50172">
    <property type="entry name" value="BRCT"/>
    <property type="match status" value="1"/>
</dbReference>
<dbReference type="SUPFAM" id="SSF52113">
    <property type="entry name" value="BRCT domain"/>
    <property type="match status" value="1"/>
</dbReference>
<organism evidence="3 4">
    <name type="scientific">Polistes dominula</name>
    <name type="common">European paper wasp</name>
    <name type="synonym">Vespa dominula</name>
    <dbReference type="NCBI Taxonomy" id="743375"/>
    <lineage>
        <taxon>Eukaryota</taxon>
        <taxon>Metazoa</taxon>
        <taxon>Ecdysozoa</taxon>
        <taxon>Arthropoda</taxon>
        <taxon>Hexapoda</taxon>
        <taxon>Insecta</taxon>
        <taxon>Pterygota</taxon>
        <taxon>Neoptera</taxon>
        <taxon>Endopterygota</taxon>
        <taxon>Hymenoptera</taxon>
        <taxon>Apocrita</taxon>
        <taxon>Aculeata</taxon>
        <taxon>Vespoidea</taxon>
        <taxon>Vespidae</taxon>
        <taxon>Polistinae</taxon>
        <taxon>Polistini</taxon>
        <taxon>Polistes</taxon>
    </lineage>
</organism>
<feature type="compositionally biased region" description="Basic and acidic residues" evidence="1">
    <location>
        <begin position="376"/>
        <end position="389"/>
    </location>
</feature>
<protein>
    <recommendedName>
        <fullName evidence="2">BRCT domain-containing protein</fullName>
    </recommendedName>
</protein>
<dbReference type="InterPro" id="IPR036420">
    <property type="entry name" value="BRCT_dom_sf"/>
</dbReference>
<proteinExistence type="predicted"/>
<dbReference type="Proteomes" id="UP000694924">
    <property type="component" value="Unplaced"/>
</dbReference>
<keyword evidence="3" id="KW-1185">Reference proteome</keyword>
<feature type="region of interest" description="Disordered" evidence="1">
    <location>
        <begin position="1"/>
        <end position="25"/>
    </location>
</feature>
<evidence type="ECO:0000259" key="2">
    <source>
        <dbReference type="PROSITE" id="PS50172"/>
    </source>
</evidence>
<feature type="compositionally biased region" description="Basic and acidic residues" evidence="1">
    <location>
        <begin position="480"/>
        <end position="502"/>
    </location>
</feature>
<feature type="region of interest" description="Disordered" evidence="1">
    <location>
        <begin position="475"/>
        <end position="507"/>
    </location>
</feature>